<dbReference type="STRING" id="414703.SAMN04488125_11387"/>
<sequence length="425" mass="47472">MLKLNIYIYSAIIAASSPAFAEEKVSDLCQFNIRRSDAVDFPSKHAWNLFMYLNHPADKKTGRRDKPDCSIPIGTPGTTVQWEAWRHADEVFLSDGSEPPDFDQKSSDEFSPGKIPEALFTLGGKGFASFHDLSRNFVKRGPPNSNGVSPMFAPDGVFNNGGGETRMNRSTYQFIKDNCLWSAQGQQRYARAILEGKKKDISFPSESIEVKAMWIDFAAQSISEENQSTYYTAEYNGKKYGLSSLHIITKDIPNWYWATFHHADAPKNDFGTPDEAGMPDLLKKTVWKNYRLGGVQIDFVKPTGEPTILSDPYVENGFERSSCITCHATSTISQDGSRGPTQQMAICLLTPDTPGLGLSVDRCKSLIGEKYFSDGKLDVERGAPLPEWYVKGGKTAYFQTDFLYSLTFRTQGKNETKPAPARCNW</sequence>
<dbReference type="RefSeq" id="WP_131803851.1">
    <property type="nucleotide sequence ID" value="NZ_FOSV01000013.1"/>
</dbReference>
<dbReference type="OrthoDB" id="280897at2"/>
<gene>
    <name evidence="2" type="ORF">SAMN04488125_11387</name>
</gene>
<dbReference type="EMBL" id="FOSV01000013">
    <property type="protein sequence ID" value="SFL35855.1"/>
    <property type="molecule type" value="Genomic_DNA"/>
</dbReference>
<dbReference type="AlphaFoldDB" id="A0A1I4H0Z3"/>
<reference evidence="3" key="1">
    <citation type="submission" date="2016-10" db="EMBL/GenBank/DDBJ databases">
        <authorList>
            <person name="Varghese N."/>
            <person name="Submissions S."/>
        </authorList>
    </citation>
    <scope>NUCLEOTIDE SEQUENCE [LARGE SCALE GENOMIC DNA]</scope>
    <source>
        <strain evidence="3">CGMCC 1.6474</strain>
    </source>
</reference>
<protein>
    <recommendedName>
        <fullName evidence="4">Cytochrome c domain-containing protein</fullName>
    </recommendedName>
</protein>
<feature type="signal peptide" evidence="1">
    <location>
        <begin position="1"/>
        <end position="21"/>
    </location>
</feature>
<proteinExistence type="predicted"/>
<keyword evidence="3" id="KW-1185">Reference proteome</keyword>
<accession>A0A1I4H0Z3</accession>
<organism evidence="2 3">
    <name type="scientific">Methylorubrum salsuginis</name>
    <dbReference type="NCBI Taxonomy" id="414703"/>
    <lineage>
        <taxon>Bacteria</taxon>
        <taxon>Pseudomonadati</taxon>
        <taxon>Pseudomonadota</taxon>
        <taxon>Alphaproteobacteria</taxon>
        <taxon>Hyphomicrobiales</taxon>
        <taxon>Methylobacteriaceae</taxon>
        <taxon>Methylorubrum</taxon>
    </lineage>
</organism>
<evidence type="ECO:0000313" key="3">
    <source>
        <dbReference type="Proteomes" id="UP000198804"/>
    </source>
</evidence>
<keyword evidence="1" id="KW-0732">Signal</keyword>
<evidence type="ECO:0008006" key="4">
    <source>
        <dbReference type="Google" id="ProtNLM"/>
    </source>
</evidence>
<evidence type="ECO:0000256" key="1">
    <source>
        <dbReference type="SAM" id="SignalP"/>
    </source>
</evidence>
<name>A0A1I4H0Z3_9HYPH</name>
<evidence type="ECO:0000313" key="2">
    <source>
        <dbReference type="EMBL" id="SFL35855.1"/>
    </source>
</evidence>
<dbReference type="Proteomes" id="UP000198804">
    <property type="component" value="Unassembled WGS sequence"/>
</dbReference>
<feature type="chain" id="PRO_5011510240" description="Cytochrome c domain-containing protein" evidence="1">
    <location>
        <begin position="22"/>
        <end position="425"/>
    </location>
</feature>